<proteinExistence type="predicted"/>
<evidence type="ECO:0000313" key="3">
    <source>
        <dbReference type="Proteomes" id="UP000243820"/>
    </source>
</evidence>
<dbReference type="InterPro" id="IPR000477">
    <property type="entry name" value="RT_dom"/>
</dbReference>
<feature type="domain" description="Reverse transcriptase" evidence="1">
    <location>
        <begin position="1"/>
        <end position="311"/>
    </location>
</feature>
<dbReference type="NCBIfam" id="TIGR04499">
    <property type="entry name" value="abortive_AbiA"/>
    <property type="match status" value="1"/>
</dbReference>
<dbReference type="CDD" id="cd01646">
    <property type="entry name" value="RT_Bac_retron_I"/>
    <property type="match status" value="1"/>
</dbReference>
<dbReference type="Pfam" id="PF00078">
    <property type="entry name" value="RVT_1"/>
    <property type="match status" value="1"/>
</dbReference>
<reference evidence="2 3" key="1">
    <citation type="journal article" date="2017" name="BMC Genomics">
        <title>Genomic analysis of methanogenic archaea reveals a shift towards energy conservation.</title>
        <authorList>
            <person name="Gilmore S.P."/>
            <person name="Henske J.K."/>
            <person name="Sexton J.A."/>
            <person name="Solomon K.V."/>
            <person name="Seppala S."/>
            <person name="Yoo J.I."/>
            <person name="Huyett L.M."/>
            <person name="Pressman A."/>
            <person name="Cogan J.Z."/>
            <person name="Kivenson V."/>
            <person name="Peng X."/>
            <person name="Tan Y."/>
            <person name="Valentine D.L."/>
            <person name="O'Malley M.A."/>
        </authorList>
    </citation>
    <scope>NUCLEOTIDE SEQUENCE [LARGE SCALE GENOMIC DNA]</scope>
    <source>
        <strain evidence="2 3">XII</strain>
    </source>
</reference>
<comment type="caution">
    <text evidence="2">The sequence shown here is derived from an EMBL/GenBank/DDBJ whole genome shotgun (WGS) entry which is preliminary data.</text>
</comment>
<dbReference type="InterPro" id="IPR041026">
    <property type="entry name" value="HEPN_AbiA_CTD"/>
</dbReference>
<protein>
    <recommendedName>
        <fullName evidence="1">Reverse transcriptase domain-containing protein</fullName>
    </recommendedName>
</protein>
<dbReference type="AlphaFoldDB" id="A0AAX0QAD6"/>
<accession>A0AAX0QAD6</accession>
<dbReference type="EMBL" id="LMVO01000001">
    <property type="protein sequence ID" value="PAV10345.1"/>
    <property type="molecule type" value="Genomic_DNA"/>
</dbReference>
<organism evidence="2 3">
    <name type="scientific">Methanocorpusculum parvum</name>
    <dbReference type="NCBI Taxonomy" id="2193"/>
    <lineage>
        <taxon>Archaea</taxon>
        <taxon>Methanobacteriati</taxon>
        <taxon>Methanobacteriota</taxon>
        <taxon>Stenosarchaea group</taxon>
        <taxon>Methanomicrobia</taxon>
        <taxon>Methanomicrobiales</taxon>
        <taxon>Methanocorpusculaceae</taxon>
        <taxon>Methanocorpusculum</taxon>
    </lineage>
</organism>
<gene>
    <name evidence="2" type="ORF">ASJ83_07815</name>
</gene>
<dbReference type="InterPro" id="IPR030986">
    <property type="entry name" value="AbiA"/>
</dbReference>
<name>A0AAX0QAD6_9EURY</name>
<sequence>MFEISYDTWYKVCDMYLSKRSANLYSYLQWFPYSKLEKSEIYYIKSEDFFNKYINHGHCVLFSSVMFRTENYLQKSDGSFRNATLISPLLYLILQCIGKTIADKYQSKRPPEIEVFYGGNYQNMDCHYKRPYYEFFASINREITNYDYFIKTDVRNFYDNIKLNTLMAEIDENVNINETIISPSLLHLYKNILSYCGSGKFPLVENSVASSYLSTIIYLEPIDRELYEYLSASHYPEITKIKMLRYVDDLYILIKSDSSLQELSKVTLEIFNKYASILKKYGLSLNTLKCCLKNSNEILDELRNSFYDEPVLQEKYTVPEIFPNGIVDFLERLNQRLEVEGSISVKTYNEIIVEVYSTTEIEFQPQEILNYFVYDNPESARRIEAVTLLLHMIKRDICFIHLDPKRLTILIMQTNSEEAIKNLLTELFNRDRTNRWNSYDTTIAINYLIKRNVKHQDLLDVIKQRVPELTIYNTKFCTKSFISHLSGDTIISSICNYINTDDTANYLYLMYVIEKENKNWMEAYAYFITFFERVTANVDCRLKDKPVDFKKYFARDQLIKTFKEIPDSKGILEKAILLRNQNPLAHASSELLEDNSSSHKLDKSIAELMGLLISFIKLKQKNPIKEG</sequence>
<dbReference type="RefSeq" id="WP_095641733.1">
    <property type="nucleotide sequence ID" value="NZ_LMVO01000001.1"/>
</dbReference>
<keyword evidence="3" id="KW-1185">Reference proteome</keyword>
<dbReference type="Proteomes" id="UP000243820">
    <property type="component" value="Unassembled WGS sequence"/>
</dbReference>
<evidence type="ECO:0000259" key="1">
    <source>
        <dbReference type="PROSITE" id="PS50878"/>
    </source>
</evidence>
<dbReference type="PROSITE" id="PS50878">
    <property type="entry name" value="RT_POL"/>
    <property type="match status" value="1"/>
</dbReference>
<evidence type="ECO:0000313" key="2">
    <source>
        <dbReference type="EMBL" id="PAV10345.1"/>
    </source>
</evidence>
<dbReference type="Pfam" id="PF18732">
    <property type="entry name" value="HEPN_AbiA_CTD"/>
    <property type="match status" value="1"/>
</dbReference>